<evidence type="ECO:0000313" key="10">
    <source>
        <dbReference type="EMBL" id="CAF0825766.1"/>
    </source>
</evidence>
<dbReference type="InterPro" id="IPR036361">
    <property type="entry name" value="SAP_dom_sf"/>
</dbReference>
<keyword evidence="12" id="KW-1185">Reference proteome</keyword>
<feature type="compositionally biased region" description="Basic and acidic residues" evidence="8">
    <location>
        <begin position="517"/>
        <end position="536"/>
    </location>
</feature>
<dbReference type="PANTHER" id="PTHR14304">
    <property type="entry name" value="CELL DIVISION CYCLE AND APOPTOSIS REGULATOR PROTEIN"/>
    <property type="match status" value="1"/>
</dbReference>
<dbReference type="EMBL" id="CAJOBC010000660">
    <property type="protein sequence ID" value="CAF3612540.1"/>
    <property type="molecule type" value="Genomic_DNA"/>
</dbReference>
<dbReference type="PROSITE" id="PS50800">
    <property type="entry name" value="SAP"/>
    <property type="match status" value="1"/>
</dbReference>
<evidence type="ECO:0000256" key="4">
    <source>
        <dbReference type="ARBA" id="ARBA00023054"/>
    </source>
</evidence>
<dbReference type="AlphaFoldDB" id="A0A813UQ25"/>
<evidence type="ECO:0000256" key="3">
    <source>
        <dbReference type="ARBA" id="ARBA00022553"/>
    </source>
</evidence>
<dbReference type="InterPro" id="IPR045353">
    <property type="entry name" value="LAIKA"/>
</dbReference>
<feature type="compositionally biased region" description="Polar residues" evidence="8">
    <location>
        <begin position="630"/>
        <end position="639"/>
    </location>
</feature>
<feature type="compositionally biased region" description="Acidic residues" evidence="8">
    <location>
        <begin position="1100"/>
        <end position="1117"/>
    </location>
</feature>
<dbReference type="InterPro" id="IPR025224">
    <property type="entry name" value="CCAR1/CCAR2"/>
</dbReference>
<dbReference type="Pfam" id="PF14443">
    <property type="entry name" value="DBC1"/>
    <property type="match status" value="1"/>
</dbReference>
<reference evidence="10" key="1">
    <citation type="submission" date="2021-02" db="EMBL/GenBank/DDBJ databases">
        <authorList>
            <person name="Nowell W R."/>
        </authorList>
    </citation>
    <scope>NUCLEOTIDE SEQUENCE</scope>
</reference>
<feature type="compositionally biased region" description="Basic and acidic residues" evidence="8">
    <location>
        <begin position="1007"/>
        <end position="1049"/>
    </location>
</feature>
<feature type="compositionally biased region" description="Acidic residues" evidence="8">
    <location>
        <begin position="1081"/>
        <end position="1091"/>
    </location>
</feature>
<dbReference type="Proteomes" id="UP000681722">
    <property type="component" value="Unassembled WGS sequence"/>
</dbReference>
<dbReference type="GO" id="GO:0006355">
    <property type="term" value="P:regulation of DNA-templated transcription"/>
    <property type="evidence" value="ECO:0007669"/>
    <property type="project" value="InterPro"/>
</dbReference>
<evidence type="ECO:0000256" key="5">
    <source>
        <dbReference type="ARBA" id="ARBA00023159"/>
    </source>
</evidence>
<evidence type="ECO:0000313" key="12">
    <source>
        <dbReference type="Proteomes" id="UP000663829"/>
    </source>
</evidence>
<evidence type="ECO:0000259" key="9">
    <source>
        <dbReference type="PROSITE" id="PS50800"/>
    </source>
</evidence>
<dbReference type="GO" id="GO:0005737">
    <property type="term" value="C:cytoplasm"/>
    <property type="evidence" value="ECO:0007669"/>
    <property type="project" value="UniProtKB-SubCell"/>
</dbReference>
<dbReference type="OrthoDB" id="21006at2759"/>
<feature type="region of interest" description="Disordered" evidence="8">
    <location>
        <begin position="630"/>
        <end position="778"/>
    </location>
</feature>
<accession>A0A813UQ25</accession>
<gene>
    <name evidence="10" type="ORF">GPM918_LOCUS4788</name>
    <name evidence="11" type="ORF">SRO942_LOCUS4789</name>
</gene>
<evidence type="ECO:0000256" key="2">
    <source>
        <dbReference type="ARBA" id="ARBA00022490"/>
    </source>
</evidence>
<feature type="compositionally biased region" description="Basic residues" evidence="8">
    <location>
        <begin position="164"/>
        <end position="181"/>
    </location>
</feature>
<dbReference type="SUPFAM" id="SSF47473">
    <property type="entry name" value="EF-hand"/>
    <property type="match status" value="1"/>
</dbReference>
<evidence type="ECO:0000313" key="11">
    <source>
        <dbReference type="EMBL" id="CAF3612540.1"/>
    </source>
</evidence>
<comment type="caution">
    <text evidence="10">The sequence shown here is derived from an EMBL/GenBank/DDBJ whole genome shotgun (WGS) entry which is preliminary data.</text>
</comment>
<dbReference type="Gene3D" id="1.10.720.30">
    <property type="entry name" value="SAP domain"/>
    <property type="match status" value="1"/>
</dbReference>
<feature type="region of interest" description="Disordered" evidence="8">
    <location>
        <begin position="75"/>
        <end position="184"/>
    </location>
</feature>
<organism evidence="10 12">
    <name type="scientific">Didymodactylos carnosus</name>
    <dbReference type="NCBI Taxonomy" id="1234261"/>
    <lineage>
        <taxon>Eukaryota</taxon>
        <taxon>Metazoa</taxon>
        <taxon>Spiralia</taxon>
        <taxon>Gnathifera</taxon>
        <taxon>Rotifera</taxon>
        <taxon>Eurotatoria</taxon>
        <taxon>Bdelloidea</taxon>
        <taxon>Philodinida</taxon>
        <taxon>Philodinidae</taxon>
        <taxon>Didymodactylos</taxon>
    </lineage>
</organism>
<feature type="compositionally biased region" description="Basic and acidic residues" evidence="8">
    <location>
        <begin position="736"/>
        <end position="745"/>
    </location>
</feature>
<protein>
    <recommendedName>
        <fullName evidence="9">SAP domain-containing protein</fullName>
    </recommendedName>
</protein>
<evidence type="ECO:0000256" key="8">
    <source>
        <dbReference type="SAM" id="MobiDB-lite"/>
    </source>
</evidence>
<dbReference type="SUPFAM" id="SSF68906">
    <property type="entry name" value="SAP domain"/>
    <property type="match status" value="1"/>
</dbReference>
<dbReference type="GO" id="GO:0005634">
    <property type="term" value="C:nucleus"/>
    <property type="evidence" value="ECO:0007669"/>
    <property type="project" value="TreeGrafter"/>
</dbReference>
<dbReference type="SMART" id="SM00513">
    <property type="entry name" value="SAP"/>
    <property type="match status" value="1"/>
</dbReference>
<dbReference type="Pfam" id="PF19256">
    <property type="entry name" value="LAIKA"/>
    <property type="match status" value="1"/>
</dbReference>
<name>A0A813UQ25_9BILA</name>
<keyword evidence="2" id="KW-0963">Cytoplasm</keyword>
<sequence>MGPSYSSSAKSLPYTGTVSNIYRDHGVIDNEISFKLNAISGPVPRVGDRVVCQMKHAEGYDTHSTHKYIGYDVRSVDNRRPGRTTASVRTQEPYTSRQAPRNSSGSASINSKRTLNSNSNNNVVEPYGSRERYNNTSSSSYTDSGRQTTYRSGHIVSPSVSSSRRSRSRTGKAATPKRRPQPKYSVLLPKGSLDCSKLNVIQLRSRYSRLHIPSDFFHASYTWHESMPLDRPLKFNVPCTFHIFNKNVPRVIKDTAVLDPQDADYTWNVRVMLMSSPDIQNLIARACLVNDSSSSSKTLNPDDLEHPSKLIKFLVGVRHQNEYFPLGGAWSETLDGQNPDNDPQVLIRTAIRTVQAQTGIDLSKCIQWCRYLEILYHRPEEIHKGRLVGSRVEHVIVFLPDLSTTCMPNSMEWEETSKLYKQICDETISEELSEDTTPDEELQSRTATHHSKVDLYNMRVVDLKAELKARDQPITGLKADLLKRLNKILQQEKTDDKKDETIAKEGEKGITPSSSPDNKKEEQHRSTKSEKDQQVDVEKLRKEIESNYQLPPQRSILVHPTTAKGDKFDCRVVSLHYLLNYANHDTIKEKCFELYLFSECFFEMLMRDHSYQIYRSLYNCLEVKEVASVSSTANDTTTGKQEEIITDETVEEHQQNRTMETENGQNEEIITPNEEENATNDEIETNITNEPTAEPEKEEEHAHQDQEQQQEEQQVEEDDELVQIAESGRKRKRSKSKDTRSDTKHSANNTSGKRDNTRSSRSRSRTKRGNDESKQNVVTRQQTVKLELLLSYTFFDRNRCGYLGEKDVEEILLLSGLSLTKNEVKMLISRVAKDEKIQYRRLTDRTITVTKEESETTINEQDESYIDSSAPKGNLLLLPQKSAMSNVRPTLIKNEQTIEGSEEDHIHLVDIDRALKQLEKASKTQTALETSIDVLKKEIQTLTSDLNSSQKNNHHYSDQLVDTKKRLRDTQRDLKDIEEKHKRYSDAIYHLRNEARSSFDYASQILGKDKRHDNSSKRQDDHYQVSSNKHDDSSLSKNDQNKKQEKQQQDEEFDTNDNAEVIIIGEEDQEQQQHLSQEAEVNGDEQLEEQNDQQHQQEPQSEDQEEEPQGANEEETE</sequence>
<evidence type="ECO:0000256" key="6">
    <source>
        <dbReference type="ARBA" id="ARBA00023306"/>
    </source>
</evidence>
<keyword evidence="6" id="KW-0131">Cell cycle</keyword>
<feature type="compositionally biased region" description="Polar residues" evidence="8">
    <location>
        <begin position="84"/>
        <end position="123"/>
    </location>
</feature>
<feature type="coiled-coil region" evidence="7">
    <location>
        <begin position="918"/>
        <end position="994"/>
    </location>
</feature>
<feature type="domain" description="SAP" evidence="9">
    <location>
        <begin position="455"/>
        <end position="489"/>
    </location>
</feature>
<feature type="region of interest" description="Disordered" evidence="8">
    <location>
        <begin position="492"/>
        <end position="536"/>
    </location>
</feature>
<dbReference type="Pfam" id="PF14444">
    <property type="entry name" value="S1-like"/>
    <property type="match status" value="1"/>
</dbReference>
<dbReference type="EMBL" id="CAJNOQ010000660">
    <property type="protein sequence ID" value="CAF0825766.1"/>
    <property type="molecule type" value="Genomic_DNA"/>
</dbReference>
<dbReference type="Proteomes" id="UP000663829">
    <property type="component" value="Unassembled WGS sequence"/>
</dbReference>
<dbReference type="InterPro" id="IPR025223">
    <property type="entry name" value="S1-like_RNA-bd_dom"/>
</dbReference>
<dbReference type="InterPro" id="IPR011992">
    <property type="entry name" value="EF-hand-dom_pair"/>
</dbReference>
<dbReference type="SMART" id="SM01122">
    <property type="entry name" value="DBC1"/>
    <property type="match status" value="1"/>
</dbReference>
<keyword evidence="3" id="KW-0597">Phosphoprotein</keyword>
<keyword evidence="4 7" id="KW-0175">Coiled coil</keyword>
<feature type="compositionally biased region" description="Basic and acidic residues" evidence="8">
    <location>
        <begin position="694"/>
        <end position="706"/>
    </location>
</feature>
<evidence type="ECO:0000256" key="7">
    <source>
        <dbReference type="SAM" id="Coils"/>
    </source>
</evidence>
<comment type="subcellular location">
    <subcellularLocation>
        <location evidence="1">Cytoplasm</location>
    </subcellularLocation>
</comment>
<evidence type="ECO:0000256" key="1">
    <source>
        <dbReference type="ARBA" id="ARBA00004496"/>
    </source>
</evidence>
<keyword evidence="5" id="KW-0010">Activator</keyword>
<dbReference type="InterPro" id="IPR025954">
    <property type="entry name" value="DBC1/CARP1_inactive_NUDIX"/>
</dbReference>
<dbReference type="PANTHER" id="PTHR14304:SF11">
    <property type="entry name" value="SAP DOMAIN-CONTAINING PROTEIN"/>
    <property type="match status" value="1"/>
</dbReference>
<feature type="compositionally biased region" description="Basic and acidic residues" evidence="8">
    <location>
        <begin position="492"/>
        <end position="508"/>
    </location>
</feature>
<feature type="compositionally biased region" description="Acidic residues" evidence="8">
    <location>
        <begin position="673"/>
        <end position="684"/>
    </location>
</feature>
<dbReference type="Pfam" id="PF02037">
    <property type="entry name" value="SAP"/>
    <property type="match status" value="1"/>
</dbReference>
<feature type="region of interest" description="Disordered" evidence="8">
    <location>
        <begin position="1006"/>
        <end position="1117"/>
    </location>
</feature>
<feature type="compositionally biased region" description="Low complexity" evidence="8">
    <location>
        <begin position="134"/>
        <end position="144"/>
    </location>
</feature>
<dbReference type="InterPro" id="IPR003034">
    <property type="entry name" value="SAP_dom"/>
</dbReference>
<proteinExistence type="predicted"/>
<feature type="compositionally biased region" description="Acidic residues" evidence="8">
    <location>
        <begin position="708"/>
        <end position="721"/>
    </location>
</feature>